<feature type="transmembrane region" description="Helical" evidence="15">
    <location>
        <begin position="1040"/>
        <end position="1062"/>
    </location>
</feature>
<dbReference type="SUPFAM" id="SSF56784">
    <property type="entry name" value="HAD-like"/>
    <property type="match status" value="1"/>
</dbReference>
<dbReference type="VEuPathDB" id="TrichDB:TRFO_22615"/>
<dbReference type="Gene3D" id="1.20.1110.10">
    <property type="entry name" value="Calcium-transporting ATPase, transmembrane domain"/>
    <property type="match status" value="1"/>
</dbReference>
<dbReference type="InterPro" id="IPR036412">
    <property type="entry name" value="HAD-like_sf"/>
</dbReference>
<dbReference type="OrthoDB" id="377733at2759"/>
<keyword evidence="20" id="KW-1185">Reference proteome</keyword>
<feature type="binding site" evidence="13">
    <location>
        <position position="702"/>
    </location>
    <ligand>
        <name>ATP</name>
        <dbReference type="ChEBI" id="CHEBI:30616"/>
    </ligand>
</feature>
<feature type="binding site" evidence="13">
    <location>
        <position position="838"/>
    </location>
    <ligand>
        <name>ATP</name>
        <dbReference type="ChEBI" id="CHEBI:30616"/>
    </ligand>
</feature>
<evidence type="ECO:0000256" key="6">
    <source>
        <dbReference type="ARBA" id="ARBA00022840"/>
    </source>
</evidence>
<feature type="binding site" evidence="13">
    <location>
        <position position="517"/>
    </location>
    <ligand>
        <name>ATP</name>
        <dbReference type="ChEBI" id="CHEBI:30616"/>
    </ligand>
</feature>
<dbReference type="Pfam" id="PF16212">
    <property type="entry name" value="PhoLip_ATPase_C"/>
    <property type="match status" value="1"/>
</dbReference>
<dbReference type="RefSeq" id="XP_068361918.1">
    <property type="nucleotide sequence ID" value="XM_068502661.1"/>
</dbReference>
<evidence type="ECO:0000256" key="12">
    <source>
        <dbReference type="PIRSR" id="PIRSR606539-1"/>
    </source>
</evidence>
<keyword evidence="3 15" id="KW-0812">Transmembrane</keyword>
<dbReference type="InterPro" id="IPR008250">
    <property type="entry name" value="ATPase_P-typ_transduc_dom_A_sf"/>
</dbReference>
<dbReference type="GO" id="GO:0045332">
    <property type="term" value="P:phospholipid translocation"/>
    <property type="evidence" value="ECO:0007669"/>
    <property type="project" value="TreeGrafter"/>
</dbReference>
<dbReference type="SFLD" id="SFLDG00002">
    <property type="entry name" value="C1.7:_P-type_atpase_like"/>
    <property type="match status" value="1"/>
</dbReference>
<feature type="binding site" evidence="13">
    <location>
        <position position="810"/>
    </location>
    <ligand>
        <name>ATP</name>
        <dbReference type="ChEBI" id="CHEBI:30616"/>
    </ligand>
</feature>
<feature type="binding site" evidence="13">
    <location>
        <position position="839"/>
    </location>
    <ligand>
        <name>ATP</name>
        <dbReference type="ChEBI" id="CHEBI:30616"/>
    </ligand>
</feature>
<feature type="binding site" evidence="14">
    <location>
        <position position="435"/>
    </location>
    <ligand>
        <name>Mg(2+)</name>
        <dbReference type="ChEBI" id="CHEBI:18420"/>
    </ligand>
</feature>
<dbReference type="Gene3D" id="3.40.50.1000">
    <property type="entry name" value="HAD superfamily/HAD-like"/>
    <property type="match status" value="2"/>
</dbReference>
<evidence type="ECO:0000313" key="20">
    <source>
        <dbReference type="Proteomes" id="UP000179807"/>
    </source>
</evidence>
<keyword evidence="8 15" id="KW-1278">Translocase</keyword>
<feature type="binding site" evidence="13">
    <location>
        <position position="704"/>
    </location>
    <ligand>
        <name>ATP</name>
        <dbReference type="ChEBI" id="CHEBI:30616"/>
    </ligand>
</feature>
<dbReference type="InterPro" id="IPR023298">
    <property type="entry name" value="ATPase_P-typ_TM_dom_sf"/>
</dbReference>
<feature type="transmembrane region" description="Helical" evidence="15">
    <location>
        <begin position="974"/>
        <end position="996"/>
    </location>
</feature>
<dbReference type="Pfam" id="PF13246">
    <property type="entry name" value="Cation_ATPase"/>
    <property type="match status" value="1"/>
</dbReference>
<evidence type="ECO:0000256" key="3">
    <source>
        <dbReference type="ARBA" id="ARBA00022692"/>
    </source>
</evidence>
<feature type="transmembrane region" description="Helical" evidence="15">
    <location>
        <begin position="902"/>
        <end position="921"/>
    </location>
</feature>
<dbReference type="GO" id="GO:0016887">
    <property type="term" value="F:ATP hydrolysis activity"/>
    <property type="evidence" value="ECO:0007669"/>
    <property type="project" value="InterPro"/>
</dbReference>
<dbReference type="Pfam" id="PF16209">
    <property type="entry name" value="PhoLip_ATPase_N"/>
    <property type="match status" value="1"/>
</dbReference>
<name>A0A1J4KGJ4_9EUKA</name>
<dbReference type="Gene3D" id="2.70.150.10">
    <property type="entry name" value="Calcium-transporting ATPase, cytoplasmic transduction domain A"/>
    <property type="match status" value="1"/>
</dbReference>
<evidence type="ECO:0000256" key="15">
    <source>
        <dbReference type="RuleBase" id="RU362033"/>
    </source>
</evidence>
<dbReference type="PROSITE" id="PS00154">
    <property type="entry name" value="ATPASE_E1_E2"/>
    <property type="match status" value="1"/>
</dbReference>
<dbReference type="AlphaFoldDB" id="A0A1J4KGJ4"/>
<dbReference type="GeneID" id="94837365"/>
<organism evidence="19 20">
    <name type="scientific">Tritrichomonas foetus</name>
    <dbReference type="NCBI Taxonomy" id="1144522"/>
    <lineage>
        <taxon>Eukaryota</taxon>
        <taxon>Metamonada</taxon>
        <taxon>Parabasalia</taxon>
        <taxon>Tritrichomonadida</taxon>
        <taxon>Tritrichomonadidae</taxon>
        <taxon>Tritrichomonas</taxon>
    </lineage>
</organism>
<dbReference type="SUPFAM" id="SSF81660">
    <property type="entry name" value="Metal cation-transporting ATPase, ATP-binding domain N"/>
    <property type="match status" value="1"/>
</dbReference>
<keyword evidence="7 14" id="KW-0460">Magnesium</keyword>
<keyword evidence="10 15" id="KW-0472">Membrane</keyword>
<dbReference type="InterPro" id="IPR032631">
    <property type="entry name" value="P-type_ATPase_N"/>
</dbReference>
<evidence type="ECO:0000256" key="8">
    <source>
        <dbReference type="ARBA" id="ARBA00022967"/>
    </source>
</evidence>
<reference evidence="19" key="1">
    <citation type="submission" date="2016-10" db="EMBL/GenBank/DDBJ databases">
        <authorList>
            <person name="Benchimol M."/>
            <person name="Almeida L.G."/>
            <person name="Vasconcelos A.T."/>
            <person name="Perreira-Neves A."/>
            <person name="Rosa I.A."/>
            <person name="Tasca T."/>
            <person name="Bogo M.R."/>
            <person name="de Souza W."/>
        </authorList>
    </citation>
    <scope>NUCLEOTIDE SEQUENCE [LARGE SCALE GENOMIC DNA]</scope>
    <source>
        <strain evidence="19">K</strain>
    </source>
</reference>
<feature type="transmembrane region" description="Helical" evidence="15">
    <location>
        <begin position="1107"/>
        <end position="1134"/>
    </location>
</feature>
<dbReference type="SFLD" id="SFLDF00027">
    <property type="entry name" value="p-type_atpase"/>
    <property type="match status" value="1"/>
</dbReference>
<evidence type="ECO:0000256" key="5">
    <source>
        <dbReference type="ARBA" id="ARBA00022741"/>
    </source>
</evidence>
<evidence type="ECO:0000256" key="11">
    <source>
        <dbReference type="ARBA" id="ARBA00034036"/>
    </source>
</evidence>
<comment type="cofactor">
    <cofactor evidence="14">
        <name>Mg(2+)</name>
        <dbReference type="ChEBI" id="CHEBI:18420"/>
    </cofactor>
</comment>
<proteinExistence type="inferred from homology"/>
<dbReference type="GO" id="GO:0005524">
    <property type="term" value="F:ATP binding"/>
    <property type="evidence" value="ECO:0007669"/>
    <property type="project" value="UniProtKB-UniRule"/>
</dbReference>
<feature type="binding site" evidence="13">
    <location>
        <position position="626"/>
    </location>
    <ligand>
        <name>ATP</name>
        <dbReference type="ChEBI" id="CHEBI:30616"/>
    </ligand>
</feature>
<protein>
    <recommendedName>
        <fullName evidence="15">Phospholipid-transporting ATPase</fullName>
        <ecNumber evidence="15">7.6.2.1</ecNumber>
    </recommendedName>
</protein>
<evidence type="ECO:0000256" key="7">
    <source>
        <dbReference type="ARBA" id="ARBA00022842"/>
    </source>
</evidence>
<dbReference type="InterPro" id="IPR023299">
    <property type="entry name" value="ATPase_P-typ_cyto_dom_N"/>
</dbReference>
<dbReference type="SFLD" id="SFLDS00003">
    <property type="entry name" value="Haloacid_Dehalogenase"/>
    <property type="match status" value="1"/>
</dbReference>
<feature type="compositionally biased region" description="Basic and acidic residues" evidence="16">
    <location>
        <begin position="230"/>
        <end position="244"/>
    </location>
</feature>
<evidence type="ECO:0000256" key="2">
    <source>
        <dbReference type="ARBA" id="ARBA00008109"/>
    </source>
</evidence>
<evidence type="ECO:0000256" key="10">
    <source>
        <dbReference type="ARBA" id="ARBA00023136"/>
    </source>
</evidence>
<comment type="subcellular location">
    <subcellularLocation>
        <location evidence="1 15">Membrane</location>
        <topology evidence="1 15">Multi-pass membrane protein</topology>
    </subcellularLocation>
</comment>
<dbReference type="GO" id="GO:0000287">
    <property type="term" value="F:magnesium ion binding"/>
    <property type="evidence" value="ECO:0007669"/>
    <property type="project" value="UniProtKB-UniRule"/>
</dbReference>
<feature type="binding site" evidence="13">
    <location>
        <position position="437"/>
    </location>
    <ligand>
        <name>ATP</name>
        <dbReference type="ChEBI" id="CHEBI:30616"/>
    </ligand>
</feature>
<comment type="caution">
    <text evidence="19">The sequence shown here is derived from an EMBL/GenBank/DDBJ whole genome shotgun (WGS) entry which is preliminary data.</text>
</comment>
<feature type="transmembrane region" description="Helical" evidence="15">
    <location>
        <begin position="1016"/>
        <end position="1033"/>
    </location>
</feature>
<dbReference type="InterPro" id="IPR044492">
    <property type="entry name" value="P_typ_ATPase_HD_dom"/>
</dbReference>
<dbReference type="Proteomes" id="UP000179807">
    <property type="component" value="Unassembled WGS sequence"/>
</dbReference>
<feature type="active site" description="4-aspartylphosphate intermediate" evidence="12">
    <location>
        <position position="435"/>
    </location>
</feature>
<feature type="binding site" evidence="13">
    <location>
        <position position="435"/>
    </location>
    <ligand>
        <name>ATP</name>
        <dbReference type="ChEBI" id="CHEBI:30616"/>
    </ligand>
</feature>
<feature type="binding site" evidence="14">
    <location>
        <position position="437"/>
    </location>
    <ligand>
        <name>Mg(2+)</name>
        <dbReference type="ChEBI" id="CHEBI:18420"/>
    </ligand>
</feature>
<dbReference type="GO" id="GO:0140326">
    <property type="term" value="F:ATPase-coupled intramembrane lipid transporter activity"/>
    <property type="evidence" value="ECO:0007669"/>
    <property type="project" value="UniProtKB-EC"/>
</dbReference>
<evidence type="ECO:0000313" key="19">
    <source>
        <dbReference type="EMBL" id="OHT08782.1"/>
    </source>
</evidence>
<comment type="similarity">
    <text evidence="2 15">Belongs to the cation transport ATPase (P-type) (TC 3.A.3) family. Type IV subfamily.</text>
</comment>
<sequence>MEGERVIIANDKHTASIYCSNRVVTTKYTMLTIIPLLLYHHCQRFMNLYFLLVGCLQLWRDVSPVDPWSCWGPIIFIFSLTFIREGLDDLRQHRNDKRINNRKYTVILQNGEKTVKKSKDIKVGQIIELKSDEECPADIVLLASSNEDGTCFISTANLDGESNLKERTAPHQTQKIYLKNKLKNLMCFLKCGKPSADLYSFEAKLYFSPNDNSFNSNSKKQQKNLNNSFHDNDLNNKMNESFDKSNHSKNNHMIFHQETINDNEGDYLPLTKLQLIQSGTILKSPDVICGIVCFTGKETKLGMNSVKPKVKYTKIEHTLDRMCIGVFITQWIIAFLTGTYADYINRNEISKYKYLGFTSGFNKYQTLVIYVRFFLLTSYMIPISMKITLDMCKYVYVIWIERDRKMIDQERQIFANVNNSSVVEDLGMIEYIFTDKTGTLTENKMELKKIAILNDVEETVYGHSENSKDIYDDQQLMNDIRNFDRNVYMAIYVLSMCHTLKLHKSSIGSVDGVSPEEKAFIEGIQRLGFEIHMKSDIFKILYHNSIQKIPNNSQDFIVSEFQLLYTLPFSYQRKRMSVIVKSLNDNKIFVLSKGASDKILNISDKSEKIEEKFKNRISSFASFGYRTMALSYREITETELHQFHNNVENNRNDNEKLESLFFDIENHSKILGSVAIEDQLQQDVPYTISQLRKAGIRIWMLTGDILDTSIKIATSSHLISDDGPLFDLTKIPMNITTRDNLANNMSKNMSKQLNHSVDEILDSILKFSKENGTFYLALSCDGENCQIENILTNKKFVEVASQAKSVICSRATPKQKALIVKSIKDLGKMTLTIGDGGNDVTMLRESQIGIGIVGKEGLQAAFASDFSITHFRFLLPLLLIHGRFSSYRTSWLTQFSFYKSEVLALIQIFYMYFSGFSGVSFLHSFNLLSYNSIFTLLPVIFFLIDKDVSDSTIYLHPFLYKDSQRSLFLNQRTVFSWMIRGFYQSLSIIYFIFHFYDIDYTNNEDGSTISLDEIQQVTYSALILIVMMTVVFATKLFTLYNFFFIFGNWCLYVLLMTFMSYLNSFSQSLFLFGNRSTNSQIYNINLENVELTKEIYLIMLRVLTNPIHWISIFTIVSVAIFPPVIFHILLQILLPTRAEKLREQELLSTQDFQPPYMVNCDDLYEGSPEQLLQLNEIYHQPSVFETANDIFPIFNRQIIDKFI</sequence>
<evidence type="ECO:0000256" key="4">
    <source>
        <dbReference type="ARBA" id="ARBA00022723"/>
    </source>
</evidence>
<evidence type="ECO:0000259" key="18">
    <source>
        <dbReference type="Pfam" id="PF16212"/>
    </source>
</evidence>
<feature type="transmembrane region" description="Helical" evidence="15">
    <location>
        <begin position="927"/>
        <end position="944"/>
    </location>
</feature>
<evidence type="ECO:0000256" key="16">
    <source>
        <dbReference type="SAM" id="MobiDB-lite"/>
    </source>
</evidence>
<comment type="catalytic activity">
    <reaction evidence="11 15">
        <text>ATP + H2O + phospholipidSide 1 = ADP + phosphate + phospholipidSide 2.</text>
        <dbReference type="EC" id="7.6.2.1"/>
    </reaction>
</comment>
<feature type="binding site" evidence="13">
    <location>
        <position position="569"/>
    </location>
    <ligand>
        <name>ATP</name>
        <dbReference type="ChEBI" id="CHEBI:30616"/>
    </ligand>
</feature>
<accession>A0A1J4KGJ4</accession>
<feature type="binding site" evidence="13">
    <location>
        <position position="593"/>
    </location>
    <ligand>
        <name>ATP</name>
        <dbReference type="ChEBI" id="CHEBI:30616"/>
    </ligand>
</feature>
<feature type="binding site" evidence="13">
    <location>
        <position position="816"/>
    </location>
    <ligand>
        <name>ATP</name>
        <dbReference type="ChEBI" id="CHEBI:30616"/>
    </ligand>
</feature>
<feature type="region of interest" description="Disordered" evidence="16">
    <location>
        <begin position="216"/>
        <end position="244"/>
    </location>
</feature>
<evidence type="ECO:0000256" key="9">
    <source>
        <dbReference type="ARBA" id="ARBA00022989"/>
    </source>
</evidence>
<dbReference type="InterPro" id="IPR018303">
    <property type="entry name" value="ATPase_P-typ_P_site"/>
</dbReference>
<feature type="binding site" evidence="14">
    <location>
        <position position="835"/>
    </location>
    <ligand>
        <name>Mg(2+)</name>
        <dbReference type="ChEBI" id="CHEBI:18420"/>
    </ligand>
</feature>
<dbReference type="GO" id="GO:0005886">
    <property type="term" value="C:plasma membrane"/>
    <property type="evidence" value="ECO:0007669"/>
    <property type="project" value="TreeGrafter"/>
</dbReference>
<feature type="binding site" evidence="13">
    <location>
        <position position="436"/>
    </location>
    <ligand>
        <name>ATP</name>
        <dbReference type="ChEBI" id="CHEBI:30616"/>
    </ligand>
</feature>
<keyword evidence="4 14" id="KW-0479">Metal-binding</keyword>
<feature type="binding site" evidence="13">
    <location>
        <position position="703"/>
    </location>
    <ligand>
        <name>ATP</name>
        <dbReference type="ChEBI" id="CHEBI:30616"/>
    </ligand>
</feature>
<feature type="domain" description="P-type ATPase N-terminal" evidence="17">
    <location>
        <begin position="10"/>
        <end position="70"/>
    </location>
</feature>
<feature type="compositionally biased region" description="Low complexity" evidence="16">
    <location>
        <begin position="216"/>
        <end position="229"/>
    </location>
</feature>
<dbReference type="NCBIfam" id="TIGR01494">
    <property type="entry name" value="ATPase_P-type"/>
    <property type="match status" value="1"/>
</dbReference>
<dbReference type="InterPro" id="IPR006539">
    <property type="entry name" value="P-type_ATPase_IV"/>
</dbReference>
<feature type="binding site" evidence="14">
    <location>
        <position position="839"/>
    </location>
    <ligand>
        <name>Mg(2+)</name>
        <dbReference type="ChEBI" id="CHEBI:18420"/>
    </ligand>
</feature>
<evidence type="ECO:0000256" key="13">
    <source>
        <dbReference type="PIRSR" id="PIRSR606539-2"/>
    </source>
</evidence>
<dbReference type="InterPro" id="IPR023214">
    <property type="entry name" value="HAD_sf"/>
</dbReference>
<keyword evidence="9 15" id="KW-1133">Transmembrane helix</keyword>
<dbReference type="SUPFAM" id="SSF81653">
    <property type="entry name" value="Calcium ATPase, transduction domain A"/>
    <property type="match status" value="1"/>
</dbReference>
<dbReference type="NCBIfam" id="TIGR01652">
    <property type="entry name" value="ATPase-Plipid"/>
    <property type="match status" value="1"/>
</dbReference>
<dbReference type="PANTHER" id="PTHR24092:SF19">
    <property type="entry name" value="PHOSPHOLIPID-TRANSPORTING ATPASE"/>
    <property type="match status" value="1"/>
</dbReference>
<keyword evidence="5 13" id="KW-0547">Nucleotide-binding</keyword>
<evidence type="ECO:0000256" key="1">
    <source>
        <dbReference type="ARBA" id="ARBA00004141"/>
    </source>
</evidence>
<feature type="domain" description="P-type ATPase C-terminal" evidence="18">
    <location>
        <begin position="863"/>
        <end position="1136"/>
    </location>
</feature>
<gene>
    <name evidence="19" type="primary">ALA2</name>
    <name evidence="19" type="ORF">TRFO_22615</name>
</gene>
<dbReference type="PANTHER" id="PTHR24092">
    <property type="entry name" value="PROBABLE PHOSPHOLIPID-TRANSPORTING ATPASE"/>
    <property type="match status" value="1"/>
</dbReference>
<keyword evidence="6 13" id="KW-0067">ATP-binding</keyword>
<dbReference type="EMBL" id="MLAK01000658">
    <property type="protein sequence ID" value="OHT08782.1"/>
    <property type="molecule type" value="Genomic_DNA"/>
</dbReference>
<evidence type="ECO:0000256" key="14">
    <source>
        <dbReference type="PIRSR" id="PIRSR606539-3"/>
    </source>
</evidence>
<dbReference type="EC" id="7.6.2.1" evidence="15"/>
<dbReference type="Gene3D" id="3.40.1110.10">
    <property type="entry name" value="Calcium-transporting ATPase, cytoplasmic domain N"/>
    <property type="match status" value="2"/>
</dbReference>
<dbReference type="SUPFAM" id="SSF81665">
    <property type="entry name" value="Calcium ATPase, transmembrane domain M"/>
    <property type="match status" value="1"/>
</dbReference>
<evidence type="ECO:0000259" key="17">
    <source>
        <dbReference type="Pfam" id="PF16209"/>
    </source>
</evidence>
<dbReference type="PRINTS" id="PR00119">
    <property type="entry name" value="CATATPASE"/>
</dbReference>
<dbReference type="InterPro" id="IPR032630">
    <property type="entry name" value="P_typ_ATPase_c"/>
</dbReference>
<dbReference type="InterPro" id="IPR001757">
    <property type="entry name" value="P_typ_ATPase"/>
</dbReference>